<dbReference type="GO" id="GO:0005524">
    <property type="term" value="F:ATP binding"/>
    <property type="evidence" value="ECO:0007669"/>
    <property type="project" value="UniProtKB-KW"/>
</dbReference>
<dbReference type="CDD" id="cd00009">
    <property type="entry name" value="AAA"/>
    <property type="match status" value="1"/>
</dbReference>
<evidence type="ECO:0000256" key="10">
    <source>
        <dbReference type="ARBA" id="ARBA00023125"/>
    </source>
</evidence>
<dbReference type="FunFam" id="3.40.50.2300:FF:000018">
    <property type="entry name" value="DNA-binding transcriptional regulator NtrC"/>
    <property type="match status" value="1"/>
</dbReference>
<proteinExistence type="predicted"/>
<evidence type="ECO:0000256" key="5">
    <source>
        <dbReference type="ARBA" id="ARBA00022553"/>
    </source>
</evidence>
<dbReference type="PROSITE" id="PS00675">
    <property type="entry name" value="SIGMA54_INTERACT_1"/>
    <property type="match status" value="1"/>
</dbReference>
<comment type="subcellular location">
    <subcellularLocation>
        <location evidence="1 15">Cytoplasm</location>
    </subcellularLocation>
</comment>
<dbReference type="GO" id="GO:0005737">
    <property type="term" value="C:cytoplasm"/>
    <property type="evidence" value="ECO:0007669"/>
    <property type="project" value="UniProtKB-SubCell"/>
</dbReference>
<dbReference type="PROSITE" id="PS00688">
    <property type="entry name" value="SIGMA54_INTERACT_3"/>
    <property type="match status" value="1"/>
</dbReference>
<keyword evidence="10 15" id="KW-0238">DNA-binding</keyword>
<dbReference type="InterPro" id="IPR010114">
    <property type="entry name" value="Transcript_reg_NtrC"/>
</dbReference>
<dbReference type="InterPro" id="IPR025943">
    <property type="entry name" value="Sigma_54_int_dom_ATP-bd_2"/>
</dbReference>
<keyword evidence="5 14" id="KW-0597">Phosphoprotein</keyword>
<dbReference type="SMART" id="SM00382">
    <property type="entry name" value="AAA"/>
    <property type="match status" value="1"/>
</dbReference>
<keyword evidence="4 15" id="KW-0678">Repressor</keyword>
<feature type="domain" description="Response regulatory" evidence="17">
    <location>
        <begin position="3"/>
        <end position="117"/>
    </location>
</feature>
<dbReference type="PRINTS" id="PR01590">
    <property type="entry name" value="HTHFIS"/>
</dbReference>
<dbReference type="GO" id="GO:0006808">
    <property type="term" value="P:regulation of nitrogen utilization"/>
    <property type="evidence" value="ECO:0007669"/>
    <property type="project" value="UniProtKB-UniRule"/>
</dbReference>
<evidence type="ECO:0000256" key="7">
    <source>
        <dbReference type="ARBA" id="ARBA00022840"/>
    </source>
</evidence>
<keyword evidence="12 15" id="KW-0804">Transcription</keyword>
<evidence type="ECO:0000313" key="19">
    <source>
        <dbReference type="Proteomes" id="UP000028945"/>
    </source>
</evidence>
<evidence type="ECO:0000313" key="18">
    <source>
        <dbReference type="EMBL" id="AIL32711.1"/>
    </source>
</evidence>
<dbReference type="STRING" id="1072685.IX83_04770"/>
<dbReference type="InterPro" id="IPR025662">
    <property type="entry name" value="Sigma_54_int_dom_ATP-bd_1"/>
</dbReference>
<evidence type="ECO:0000256" key="3">
    <source>
        <dbReference type="ARBA" id="ARBA00022490"/>
    </source>
</evidence>
<evidence type="ECO:0000259" key="16">
    <source>
        <dbReference type="PROSITE" id="PS50045"/>
    </source>
</evidence>
<dbReference type="GO" id="GO:0006355">
    <property type="term" value="P:regulation of DNA-templated transcription"/>
    <property type="evidence" value="ECO:0007669"/>
    <property type="project" value="InterPro"/>
</dbReference>
<keyword evidence="9 15" id="KW-0805">Transcription regulation</keyword>
<dbReference type="FunFam" id="3.40.50.300:FF:000006">
    <property type="entry name" value="DNA-binding transcriptional regulator NtrC"/>
    <property type="match status" value="1"/>
</dbReference>
<evidence type="ECO:0000256" key="2">
    <source>
        <dbReference type="ARBA" id="ARBA00019059"/>
    </source>
</evidence>
<evidence type="ECO:0000256" key="4">
    <source>
        <dbReference type="ARBA" id="ARBA00022491"/>
    </source>
</evidence>
<dbReference type="Gene3D" id="3.40.50.300">
    <property type="entry name" value="P-loop containing nucleotide triphosphate hydrolases"/>
    <property type="match status" value="1"/>
</dbReference>
<keyword evidence="7 15" id="KW-0067">ATP-binding</keyword>
<dbReference type="Gene3D" id="1.10.8.60">
    <property type="match status" value="1"/>
</dbReference>
<dbReference type="HOGENOM" id="CLU_000445_0_6_4"/>
<dbReference type="RefSeq" id="WP_038499734.1">
    <property type="nucleotide sequence ID" value="NZ_AFWK01000017.1"/>
</dbReference>
<dbReference type="GO" id="GO:0000156">
    <property type="term" value="F:phosphorelay response regulator activity"/>
    <property type="evidence" value="ECO:0007669"/>
    <property type="project" value="UniProtKB-UniRule"/>
</dbReference>
<dbReference type="SUPFAM" id="SSF52540">
    <property type="entry name" value="P-loop containing nucleoside triphosphate hydrolases"/>
    <property type="match status" value="1"/>
</dbReference>
<sequence length="482" mass="54021">MREVWVIDDDPAIRWVLEKSLQREQFVARTFSASSDLFEALKQHAPDVLITDIRMPDISGLELLKKVKQQYPQLPVIVTTAFNDLDSTVNAFHDGAFDYLSKPFDVQEMIGLVKRACETIKPETNVEPSHVFKSHAKAMAEIFRAIGRLAPSKATVLITGESGSGKELIAKSVHEHSLRNKQAFIALNAAAIPRDLLEAELFGHEKGSFTGANVTRKGRFEEANGGTLFLDEIGDMPLELQTRLLRVLSEGSFYRVGGTQPIKVDVRIIAATHQPLEDRVKQGLFREDLFHRLNVIRLRVPPLRERKEDIPQLVNYFIQQAAMFLEVPIKQVSADAMNALMAFSFPGNVRQLENFCQSMMVLSSGSVIQVSDLPQEVLAHQEHKAVESKLTEKDVSASQLPTIDNTLSLQGQTWQTLLAETVREQLQLGRENVMAALTMDFEKTVLNTAIEVCQGKKINIAQRLGMGRNTVSRKLKELEIKD</sequence>
<dbReference type="PROSITE" id="PS50045">
    <property type="entry name" value="SIGMA54_INTERACT_4"/>
    <property type="match status" value="1"/>
</dbReference>
<keyword evidence="8 15" id="KW-0902">Two-component regulatory system</keyword>
<dbReference type="SUPFAM" id="SSF52172">
    <property type="entry name" value="CheY-like"/>
    <property type="match status" value="1"/>
</dbReference>
<evidence type="ECO:0000256" key="8">
    <source>
        <dbReference type="ARBA" id="ARBA00023012"/>
    </source>
</evidence>
<keyword evidence="13 15" id="KW-0535">Nitrogen fixation</keyword>
<dbReference type="EMBL" id="CP009238">
    <property type="protein sequence ID" value="AIL32711.1"/>
    <property type="molecule type" value="Genomic_DNA"/>
</dbReference>
<feature type="domain" description="Sigma-54 factor interaction" evidence="16">
    <location>
        <begin position="132"/>
        <end position="361"/>
    </location>
</feature>
<evidence type="ECO:0000256" key="1">
    <source>
        <dbReference type="ARBA" id="ARBA00004496"/>
    </source>
</evidence>
<dbReference type="Proteomes" id="UP000028945">
    <property type="component" value="Chromosome"/>
</dbReference>
<evidence type="ECO:0000256" key="6">
    <source>
        <dbReference type="ARBA" id="ARBA00022741"/>
    </source>
</evidence>
<evidence type="ECO:0000256" key="13">
    <source>
        <dbReference type="ARBA" id="ARBA00023231"/>
    </source>
</evidence>
<keyword evidence="11 15" id="KW-0010">Activator</keyword>
<evidence type="ECO:0000256" key="12">
    <source>
        <dbReference type="ARBA" id="ARBA00023163"/>
    </source>
</evidence>
<dbReference type="PANTHER" id="PTHR32071">
    <property type="entry name" value="TRANSCRIPTIONAL REGULATORY PROTEIN"/>
    <property type="match status" value="1"/>
</dbReference>
<feature type="modified residue" description="4-aspartylphosphate" evidence="14">
    <location>
        <position position="52"/>
    </location>
</feature>
<dbReference type="Gene3D" id="3.40.50.2300">
    <property type="match status" value="1"/>
</dbReference>
<dbReference type="InterPro" id="IPR001789">
    <property type="entry name" value="Sig_transdc_resp-reg_receiver"/>
</dbReference>
<evidence type="ECO:0000259" key="17">
    <source>
        <dbReference type="PROSITE" id="PS50110"/>
    </source>
</evidence>
<dbReference type="PANTHER" id="PTHR32071:SF95">
    <property type="entry name" value="DNA-BINDING TRANSCRIPTIONAL REGULATOR NTRC"/>
    <property type="match status" value="1"/>
</dbReference>
<dbReference type="GO" id="GO:0043565">
    <property type="term" value="F:sequence-specific DNA binding"/>
    <property type="evidence" value="ECO:0007669"/>
    <property type="project" value="InterPro"/>
</dbReference>
<dbReference type="InterPro" id="IPR003593">
    <property type="entry name" value="AAA+_ATPase"/>
</dbReference>
<protein>
    <recommendedName>
        <fullName evidence="2 15">DNA-binding transcriptional regulator NtrC</fullName>
    </recommendedName>
    <alternativeName>
        <fullName evidence="15">Nitrogen regulation protein NR(I)</fullName>
    </alternativeName>
</protein>
<evidence type="ECO:0000256" key="15">
    <source>
        <dbReference type="RuleBase" id="RU365013"/>
    </source>
</evidence>
<dbReference type="InterPro" id="IPR058031">
    <property type="entry name" value="AAA_lid_NorR"/>
</dbReference>
<dbReference type="Pfam" id="PF02954">
    <property type="entry name" value="HTH_8"/>
    <property type="match status" value="1"/>
</dbReference>
<keyword evidence="3 15" id="KW-0963">Cytoplasm</keyword>
<accession>A0A077DF00</accession>
<dbReference type="InterPro" id="IPR027417">
    <property type="entry name" value="P-loop_NTPase"/>
</dbReference>
<comment type="function">
    <text evidence="15">Member of the two-component regulatory system NtrB/NtrC, which controls expression of the nitrogen-regulated (ntr) genes in response to nitrogen limitation. Phosphorylated NtrC binds directly to DNA and stimulates the formation of open promoter-sigma54-RNA polymerase complexes.</text>
</comment>
<dbReference type="OrthoDB" id="9761705at2"/>
<dbReference type="AlphaFoldDB" id="A0A077DF00"/>
<dbReference type="eggNOG" id="COG2204">
    <property type="taxonomic scope" value="Bacteria"/>
</dbReference>
<dbReference type="Gene3D" id="1.10.10.60">
    <property type="entry name" value="Homeodomain-like"/>
    <property type="match status" value="1"/>
</dbReference>
<evidence type="ECO:0000256" key="11">
    <source>
        <dbReference type="ARBA" id="ARBA00023159"/>
    </source>
</evidence>
<dbReference type="InterPro" id="IPR025944">
    <property type="entry name" value="Sigma_54_int_dom_CS"/>
</dbReference>
<dbReference type="InterPro" id="IPR002197">
    <property type="entry name" value="HTH_Fis"/>
</dbReference>
<dbReference type="Pfam" id="PF00158">
    <property type="entry name" value="Sigma54_activat"/>
    <property type="match status" value="1"/>
</dbReference>
<dbReference type="KEGG" id="bpsi:IX83_04770"/>
<keyword evidence="6 15" id="KW-0547">Nucleotide-binding</keyword>
<dbReference type="PROSITE" id="PS00676">
    <property type="entry name" value="SIGMA54_INTERACT_2"/>
    <property type="match status" value="1"/>
</dbReference>
<dbReference type="InterPro" id="IPR011006">
    <property type="entry name" value="CheY-like_superfamily"/>
</dbReference>
<dbReference type="NCBIfam" id="TIGR01818">
    <property type="entry name" value="ntrC"/>
    <property type="match status" value="1"/>
</dbReference>
<keyword evidence="19" id="KW-1185">Reference proteome</keyword>
<evidence type="ECO:0000256" key="14">
    <source>
        <dbReference type="PROSITE-ProRule" id="PRU00169"/>
    </source>
</evidence>
<evidence type="ECO:0000256" key="9">
    <source>
        <dbReference type="ARBA" id="ARBA00023015"/>
    </source>
</evidence>
<dbReference type="InterPro" id="IPR009057">
    <property type="entry name" value="Homeodomain-like_sf"/>
</dbReference>
<gene>
    <name evidence="15" type="primary">ntrC</name>
    <name evidence="18" type="ORF">IX83_04770</name>
</gene>
<dbReference type="PROSITE" id="PS50110">
    <property type="entry name" value="RESPONSE_REGULATORY"/>
    <property type="match status" value="1"/>
</dbReference>
<dbReference type="InterPro" id="IPR002078">
    <property type="entry name" value="Sigma_54_int"/>
</dbReference>
<dbReference type="Pfam" id="PF00072">
    <property type="entry name" value="Response_reg"/>
    <property type="match status" value="1"/>
</dbReference>
<reference evidence="18 19" key="1">
    <citation type="journal article" date="2014" name="BMC Genomics">
        <title>A genomic perspective on a new bacterial genus and species from the Alcaligenaceae family, Basilea psittacipulmonis.</title>
        <authorList>
            <person name="Whiteson K.L."/>
            <person name="Hernandez D."/>
            <person name="Lazarevic V."/>
            <person name="Gaia N."/>
            <person name="Farinelli L."/>
            <person name="Francois P."/>
            <person name="Pilo P."/>
            <person name="Frey J."/>
            <person name="Schrenzel J."/>
        </authorList>
    </citation>
    <scope>NUCLEOTIDE SEQUENCE [LARGE SCALE GENOMIC DNA]</scope>
    <source>
        <strain evidence="18 19">DSM 24701</strain>
    </source>
</reference>
<name>A0A077DF00_9BURK</name>
<dbReference type="Pfam" id="PF25601">
    <property type="entry name" value="AAA_lid_14"/>
    <property type="match status" value="1"/>
</dbReference>
<organism evidence="18 19">
    <name type="scientific">Basilea psittacipulmonis DSM 24701</name>
    <dbReference type="NCBI Taxonomy" id="1072685"/>
    <lineage>
        <taxon>Bacteria</taxon>
        <taxon>Pseudomonadati</taxon>
        <taxon>Pseudomonadota</taxon>
        <taxon>Betaproteobacteria</taxon>
        <taxon>Burkholderiales</taxon>
        <taxon>Alcaligenaceae</taxon>
        <taxon>Basilea</taxon>
    </lineage>
</organism>
<dbReference type="SMART" id="SM00448">
    <property type="entry name" value="REC"/>
    <property type="match status" value="1"/>
</dbReference>
<dbReference type="SUPFAM" id="SSF46689">
    <property type="entry name" value="Homeodomain-like"/>
    <property type="match status" value="1"/>
</dbReference>